<evidence type="ECO:0000256" key="10">
    <source>
        <dbReference type="ARBA" id="ARBA00023180"/>
    </source>
</evidence>
<sequence length="326" mass="37508">MMVEDEEFSTSSFFSDRGIDRKSVVVDQKLKSILNDRFFRETTMHGFSHLSNAASVQGVIFWMIVTLSAFAMAGYQIINDFRKLYSEEMTISFRQPKIKDDENKLPRVNFCYNTWIHWFDFQEAYRVKNLTGEEIRYLSSTFAGHLIPRGQCVNHTKVRRSLIGKFGTVIQLDEVMKNLMLKDLRKRCQKKNANCYFTPMPSKLCMQFALSKIAQNAKEVIYFNRLDVSLEFSLGRNDKQDEIDVVGHLLMNSKTFTIVVKESDVVGHDFVVMPSAVNMPASHAVDCPKINEPTFHEAHINGISPVIAAKLFCKKILEVNLLFVIF</sequence>
<dbReference type="AlphaFoldDB" id="A0A915KLU6"/>
<organism evidence="15 16">
    <name type="scientific">Romanomermis culicivorax</name>
    <name type="common">Nematode worm</name>
    <dbReference type="NCBI Taxonomy" id="13658"/>
    <lineage>
        <taxon>Eukaryota</taxon>
        <taxon>Metazoa</taxon>
        <taxon>Ecdysozoa</taxon>
        <taxon>Nematoda</taxon>
        <taxon>Enoplea</taxon>
        <taxon>Dorylaimia</taxon>
        <taxon>Mermithida</taxon>
        <taxon>Mermithoidea</taxon>
        <taxon>Mermithidae</taxon>
        <taxon>Romanomermis</taxon>
    </lineage>
</organism>
<evidence type="ECO:0000256" key="8">
    <source>
        <dbReference type="ARBA" id="ARBA00023065"/>
    </source>
</evidence>
<keyword evidence="9 14" id="KW-0472">Membrane</keyword>
<evidence type="ECO:0000256" key="9">
    <source>
        <dbReference type="ARBA" id="ARBA00023136"/>
    </source>
</evidence>
<evidence type="ECO:0000256" key="3">
    <source>
        <dbReference type="ARBA" id="ARBA00022448"/>
    </source>
</evidence>
<evidence type="ECO:0000256" key="2">
    <source>
        <dbReference type="ARBA" id="ARBA00007193"/>
    </source>
</evidence>
<dbReference type="GO" id="GO:0005272">
    <property type="term" value="F:sodium channel activity"/>
    <property type="evidence" value="ECO:0007669"/>
    <property type="project" value="UniProtKB-KW"/>
</dbReference>
<protein>
    <submittedName>
        <fullName evidence="16">Uncharacterized protein</fullName>
    </submittedName>
</protein>
<evidence type="ECO:0000256" key="13">
    <source>
        <dbReference type="RuleBase" id="RU000679"/>
    </source>
</evidence>
<evidence type="ECO:0000256" key="11">
    <source>
        <dbReference type="ARBA" id="ARBA00023201"/>
    </source>
</evidence>
<dbReference type="InterPro" id="IPR001873">
    <property type="entry name" value="ENaC"/>
</dbReference>
<keyword evidence="7" id="KW-0915">Sodium</keyword>
<evidence type="ECO:0000256" key="1">
    <source>
        <dbReference type="ARBA" id="ARBA00004141"/>
    </source>
</evidence>
<evidence type="ECO:0000256" key="12">
    <source>
        <dbReference type="ARBA" id="ARBA00023303"/>
    </source>
</evidence>
<evidence type="ECO:0000256" key="14">
    <source>
        <dbReference type="SAM" id="Phobius"/>
    </source>
</evidence>
<evidence type="ECO:0000256" key="6">
    <source>
        <dbReference type="ARBA" id="ARBA00022989"/>
    </source>
</evidence>
<dbReference type="GO" id="GO:0016020">
    <property type="term" value="C:membrane"/>
    <property type="evidence" value="ECO:0007669"/>
    <property type="project" value="UniProtKB-SubCell"/>
</dbReference>
<feature type="transmembrane region" description="Helical" evidence="14">
    <location>
        <begin position="59"/>
        <end position="78"/>
    </location>
</feature>
<keyword evidence="12 13" id="KW-0407">Ion channel</keyword>
<evidence type="ECO:0000256" key="7">
    <source>
        <dbReference type="ARBA" id="ARBA00023053"/>
    </source>
</evidence>
<comment type="subcellular location">
    <subcellularLocation>
        <location evidence="1">Membrane</location>
        <topology evidence="1">Multi-pass membrane protein</topology>
    </subcellularLocation>
</comment>
<comment type="similarity">
    <text evidence="2 13">Belongs to the amiloride-sensitive sodium channel (TC 1.A.6) family.</text>
</comment>
<evidence type="ECO:0000313" key="16">
    <source>
        <dbReference type="WBParaSite" id="nRc.2.0.1.t39817-RA"/>
    </source>
</evidence>
<keyword evidence="6 14" id="KW-1133">Transmembrane helix</keyword>
<keyword evidence="8 13" id="KW-0406">Ion transport</keyword>
<dbReference type="WBParaSite" id="nRc.2.0.1.t39817-RA">
    <property type="protein sequence ID" value="nRc.2.0.1.t39817-RA"/>
    <property type="gene ID" value="nRc.2.0.1.g39817"/>
</dbReference>
<evidence type="ECO:0000313" key="15">
    <source>
        <dbReference type="Proteomes" id="UP000887565"/>
    </source>
</evidence>
<accession>A0A915KLU6</accession>
<reference evidence="16" key="1">
    <citation type="submission" date="2022-11" db="UniProtKB">
        <authorList>
            <consortium name="WormBaseParasite"/>
        </authorList>
    </citation>
    <scope>IDENTIFICATION</scope>
</reference>
<evidence type="ECO:0000256" key="5">
    <source>
        <dbReference type="ARBA" id="ARBA00022692"/>
    </source>
</evidence>
<dbReference type="Pfam" id="PF00858">
    <property type="entry name" value="ASC"/>
    <property type="match status" value="1"/>
</dbReference>
<dbReference type="Proteomes" id="UP000887565">
    <property type="component" value="Unplaced"/>
</dbReference>
<keyword evidence="11 13" id="KW-0739">Sodium transport</keyword>
<keyword evidence="10" id="KW-0325">Glycoprotein</keyword>
<keyword evidence="3 13" id="KW-0813">Transport</keyword>
<keyword evidence="5 13" id="KW-0812">Transmembrane</keyword>
<keyword evidence="15" id="KW-1185">Reference proteome</keyword>
<proteinExistence type="inferred from homology"/>
<name>A0A915KLU6_ROMCU</name>
<evidence type="ECO:0000256" key="4">
    <source>
        <dbReference type="ARBA" id="ARBA00022461"/>
    </source>
</evidence>
<keyword evidence="4 13" id="KW-0894">Sodium channel</keyword>